<dbReference type="GO" id="GO:0016035">
    <property type="term" value="C:zeta DNA polymerase complex"/>
    <property type="evidence" value="ECO:0007669"/>
    <property type="project" value="TreeGrafter"/>
</dbReference>
<dbReference type="Pfam" id="PF02301">
    <property type="entry name" value="HORMA"/>
    <property type="match status" value="1"/>
</dbReference>
<evidence type="ECO:0000313" key="5">
    <source>
        <dbReference type="Proteomes" id="UP001168146"/>
    </source>
</evidence>
<dbReference type="SUPFAM" id="SSF56019">
    <property type="entry name" value="The spindle assembly checkpoint protein mad2"/>
    <property type="match status" value="1"/>
</dbReference>
<accession>A0AAN6FNT9</accession>
<keyword evidence="2" id="KW-0472">Membrane</keyword>
<gene>
    <name evidence="4" type="ORF">LTR82_009017</name>
</gene>
<evidence type="ECO:0000259" key="3">
    <source>
        <dbReference type="PROSITE" id="PS50815"/>
    </source>
</evidence>
<evidence type="ECO:0000313" key="4">
    <source>
        <dbReference type="EMBL" id="KAK0320081.1"/>
    </source>
</evidence>
<dbReference type="InterPro" id="IPR003511">
    <property type="entry name" value="HORMA_dom"/>
</dbReference>
<keyword evidence="2" id="KW-1133">Transmembrane helix</keyword>
<dbReference type="EMBL" id="JASUXU010000027">
    <property type="protein sequence ID" value="KAK0320081.1"/>
    <property type="molecule type" value="Genomic_DNA"/>
</dbReference>
<dbReference type="Gene3D" id="3.30.900.10">
    <property type="entry name" value="HORMA domain"/>
    <property type="match status" value="1"/>
</dbReference>
<dbReference type="Proteomes" id="UP001168146">
    <property type="component" value="Unassembled WGS sequence"/>
</dbReference>
<proteinExistence type="inferred from homology"/>
<comment type="caution">
    <text evidence="4">The sequence shown here is derived from an EMBL/GenBank/DDBJ whole genome shotgun (WGS) entry which is preliminary data.</text>
</comment>
<reference evidence="4" key="1">
    <citation type="submission" date="2021-12" db="EMBL/GenBank/DDBJ databases">
        <title>Black yeast isolated from Biological Soil Crust.</title>
        <authorList>
            <person name="Kurbessoian T."/>
        </authorList>
    </citation>
    <scope>NUCLEOTIDE SEQUENCE</scope>
    <source>
        <strain evidence="4">CCFEE 5208</strain>
    </source>
</reference>
<evidence type="ECO:0000256" key="2">
    <source>
        <dbReference type="SAM" id="Phobius"/>
    </source>
</evidence>
<sequence length="317" mass="35299">MSAVCKKLANWFAFEAFLLRMLRFLGVFCSGCVFMNVDVSTLHLSSPNIVFLTDVEARLDQCACPTDHIKDVRHDLREEAGGVTQYLGGTITTSNMAQDTLTYRTLVAFFTDFLTVAIHTILYERKIYPQTSFLSARKYNYAVRQSRHPKVCEWINDATVAVETELLKGTVERVAVVIYTKDLKPRERYVFDVSRFPAVSQVDLDTLLEREGEDGEVLPAVPLVDIEEQFRATMGKLAGCGAALKPLPDGCTFTVAIELKSEGHAPVSHPQPWVPVQPDLSNTGSEKHARNVVHPVRAVAAGEMVFESWIEEATDAT</sequence>
<name>A0AAN6FNT9_9PEZI</name>
<feature type="transmembrane region" description="Helical" evidence="2">
    <location>
        <begin position="101"/>
        <end position="123"/>
    </location>
</feature>
<feature type="domain" description="HORMA" evidence="3">
    <location>
        <begin position="104"/>
        <end position="310"/>
    </location>
</feature>
<dbReference type="PANTHER" id="PTHR11842:SF10">
    <property type="entry name" value="MITOTIC SPINDLE ASSEMBLY CHECKPOINT PROTEIN MAD2B"/>
    <property type="match status" value="1"/>
</dbReference>
<dbReference type="AlphaFoldDB" id="A0AAN6FNT9"/>
<organism evidence="4 5">
    <name type="scientific">Friedmanniomyces endolithicus</name>
    <dbReference type="NCBI Taxonomy" id="329885"/>
    <lineage>
        <taxon>Eukaryota</taxon>
        <taxon>Fungi</taxon>
        <taxon>Dikarya</taxon>
        <taxon>Ascomycota</taxon>
        <taxon>Pezizomycotina</taxon>
        <taxon>Dothideomycetes</taxon>
        <taxon>Dothideomycetidae</taxon>
        <taxon>Mycosphaerellales</taxon>
        <taxon>Teratosphaeriaceae</taxon>
        <taxon>Friedmanniomyces</taxon>
    </lineage>
</organism>
<comment type="similarity">
    <text evidence="1">Belongs to the MAD2 family.</text>
</comment>
<keyword evidence="2" id="KW-0812">Transmembrane</keyword>
<dbReference type="PROSITE" id="PS50815">
    <property type="entry name" value="HORMA"/>
    <property type="match status" value="1"/>
</dbReference>
<evidence type="ECO:0000256" key="1">
    <source>
        <dbReference type="ARBA" id="ARBA00010348"/>
    </source>
</evidence>
<protein>
    <recommendedName>
        <fullName evidence="3">HORMA domain-containing protein</fullName>
    </recommendedName>
</protein>
<dbReference type="InterPro" id="IPR036570">
    <property type="entry name" value="HORMA_dom_sf"/>
</dbReference>
<dbReference type="PANTHER" id="PTHR11842">
    <property type="entry name" value="MITOTIC SPINDLE ASSEMBLY CHECKPOINT PROTEIN MAD2"/>
    <property type="match status" value="1"/>
</dbReference>
<dbReference type="InterPro" id="IPR045091">
    <property type="entry name" value="Mad2-like"/>
</dbReference>